<dbReference type="SUPFAM" id="SSF51197">
    <property type="entry name" value="Clavaminate synthase-like"/>
    <property type="match status" value="1"/>
</dbReference>
<proteinExistence type="inferred from homology"/>
<gene>
    <name evidence="7" type="ORF">AB0I48_18490</name>
</gene>
<feature type="region of interest" description="Disordered" evidence="5">
    <location>
        <begin position="333"/>
        <end position="364"/>
    </location>
</feature>
<keyword evidence="4" id="KW-0408">Iron</keyword>
<dbReference type="Pfam" id="PF02668">
    <property type="entry name" value="TauD"/>
    <property type="match status" value="1"/>
</dbReference>
<dbReference type="Gene3D" id="3.60.130.10">
    <property type="entry name" value="Clavaminate synthase-like"/>
    <property type="match status" value="1"/>
</dbReference>
<evidence type="ECO:0000313" key="7">
    <source>
        <dbReference type="EMBL" id="MEV0709554.1"/>
    </source>
</evidence>
<dbReference type="InterPro" id="IPR042098">
    <property type="entry name" value="TauD-like_sf"/>
</dbReference>
<accession>A0ABV3FVW2</accession>
<keyword evidence="2" id="KW-0479">Metal-binding</keyword>
<protein>
    <submittedName>
        <fullName evidence="7">TauD/TfdA family dioxygenase</fullName>
    </submittedName>
</protein>
<evidence type="ECO:0000313" key="8">
    <source>
        <dbReference type="Proteomes" id="UP001551695"/>
    </source>
</evidence>
<reference evidence="7 8" key="1">
    <citation type="submission" date="2024-06" db="EMBL/GenBank/DDBJ databases">
        <title>The Natural Products Discovery Center: Release of the First 8490 Sequenced Strains for Exploring Actinobacteria Biosynthetic Diversity.</title>
        <authorList>
            <person name="Kalkreuter E."/>
            <person name="Kautsar S.A."/>
            <person name="Yang D."/>
            <person name="Bader C.D."/>
            <person name="Teijaro C.N."/>
            <person name="Fluegel L."/>
            <person name="Davis C.M."/>
            <person name="Simpson J.R."/>
            <person name="Lauterbach L."/>
            <person name="Steele A.D."/>
            <person name="Gui C."/>
            <person name="Meng S."/>
            <person name="Li G."/>
            <person name="Viehrig K."/>
            <person name="Ye F."/>
            <person name="Su P."/>
            <person name="Kiefer A.F."/>
            <person name="Nichols A."/>
            <person name="Cepeda A.J."/>
            <person name="Yan W."/>
            <person name="Fan B."/>
            <person name="Jiang Y."/>
            <person name="Adhikari A."/>
            <person name="Zheng C.-J."/>
            <person name="Schuster L."/>
            <person name="Cowan T.M."/>
            <person name="Smanski M.J."/>
            <person name="Chevrette M.G."/>
            <person name="De Carvalho L.P.S."/>
            <person name="Shen B."/>
        </authorList>
    </citation>
    <scope>NUCLEOTIDE SEQUENCE [LARGE SCALE GENOMIC DNA]</scope>
    <source>
        <strain evidence="7 8">NPDC050403</strain>
    </source>
</reference>
<evidence type="ECO:0000256" key="4">
    <source>
        <dbReference type="ARBA" id="ARBA00023004"/>
    </source>
</evidence>
<evidence type="ECO:0000256" key="3">
    <source>
        <dbReference type="ARBA" id="ARBA00023002"/>
    </source>
</evidence>
<evidence type="ECO:0000256" key="5">
    <source>
        <dbReference type="SAM" id="MobiDB-lite"/>
    </source>
</evidence>
<keyword evidence="8" id="KW-1185">Reference proteome</keyword>
<dbReference type="InterPro" id="IPR014503">
    <property type="entry name" value="Clavaminate_syn-like"/>
</dbReference>
<evidence type="ECO:0000259" key="6">
    <source>
        <dbReference type="Pfam" id="PF02668"/>
    </source>
</evidence>
<comment type="caution">
    <text evidence="7">The sequence shown here is derived from an EMBL/GenBank/DDBJ whole genome shotgun (WGS) entry which is preliminary data.</text>
</comment>
<organism evidence="7 8">
    <name type="scientific">Nocardia aurea</name>
    <dbReference type="NCBI Taxonomy" id="2144174"/>
    <lineage>
        <taxon>Bacteria</taxon>
        <taxon>Bacillati</taxon>
        <taxon>Actinomycetota</taxon>
        <taxon>Actinomycetes</taxon>
        <taxon>Mycobacteriales</taxon>
        <taxon>Nocardiaceae</taxon>
        <taxon>Nocardia</taxon>
    </lineage>
</organism>
<evidence type="ECO:0000256" key="1">
    <source>
        <dbReference type="ARBA" id="ARBA00008425"/>
    </source>
</evidence>
<name>A0ABV3FVW2_9NOCA</name>
<evidence type="ECO:0000256" key="2">
    <source>
        <dbReference type="ARBA" id="ARBA00022723"/>
    </source>
</evidence>
<dbReference type="Proteomes" id="UP001551695">
    <property type="component" value="Unassembled WGS sequence"/>
</dbReference>
<sequence>MQVTADSGSRSLETRMLSTNSRTFLHQLGTTLAAAYGSLSNPRCRQAISVLADSIDGELREMIAPPTTDGGVCLIRGILIDERSIGRTPPIWAAIDDTTSLPVDLQMLLLACMIGRPFGWRGQQEGRLVNNVMPARGHEKVQTGASSSILLSPHTEDSFHPHRSHVFLLGCVRNRDAVATTVASIRDVRLSATDREILSRPTVPILPDLTYGDPARWGSAEAVPTLWERADGLCLRYDPDYTPLAEADAEFRAAYRRLGSELERVTRRVVLEPGDVAIIDNDVVVHGRVPFTARFDGTDRWLKRVNIAIPQRARPLAESNENGYGQQVDYLTREPIPDPRATPRRCGEATAGMPERHGATASRH</sequence>
<dbReference type="InterPro" id="IPR003819">
    <property type="entry name" value="TauD/TfdA-like"/>
</dbReference>
<dbReference type="RefSeq" id="WP_357785160.1">
    <property type="nucleotide sequence ID" value="NZ_JBFAKC010000007.1"/>
</dbReference>
<keyword evidence="7" id="KW-0223">Dioxygenase</keyword>
<dbReference type="GO" id="GO:0051213">
    <property type="term" value="F:dioxygenase activity"/>
    <property type="evidence" value="ECO:0007669"/>
    <property type="project" value="UniProtKB-KW"/>
</dbReference>
<feature type="domain" description="TauD/TfdA-like" evidence="6">
    <location>
        <begin position="153"/>
        <end position="305"/>
    </location>
</feature>
<dbReference type="EMBL" id="JBFAKC010000007">
    <property type="protein sequence ID" value="MEV0709554.1"/>
    <property type="molecule type" value="Genomic_DNA"/>
</dbReference>
<keyword evidence="3" id="KW-0560">Oxidoreductase</keyword>
<dbReference type="PIRSF" id="PIRSF019543">
    <property type="entry name" value="Clavaminate_syn"/>
    <property type="match status" value="1"/>
</dbReference>
<comment type="similarity">
    <text evidence="1">Belongs to the clavaminate synthase family.</text>
</comment>